<evidence type="ECO:0000256" key="9">
    <source>
        <dbReference type="ARBA" id="ARBA00023049"/>
    </source>
</evidence>
<dbReference type="CDD" id="cd07343">
    <property type="entry name" value="M48A_Zmpste24p_like"/>
    <property type="match status" value="1"/>
</dbReference>
<keyword evidence="3 14" id="KW-0812">Transmembrane</keyword>
<dbReference type="FunFam" id="3.30.2010.10:FF:000002">
    <property type="entry name" value="CAAX prenyl protease"/>
    <property type="match status" value="1"/>
</dbReference>
<protein>
    <submittedName>
        <fullName evidence="17">M48 family metallopeptidase</fullName>
    </submittedName>
</protein>
<feature type="transmembrane region" description="Helical" evidence="14">
    <location>
        <begin position="66"/>
        <end position="85"/>
    </location>
</feature>
<keyword evidence="4 12" id="KW-0479">Metal-binding</keyword>
<evidence type="ECO:0000256" key="7">
    <source>
        <dbReference type="ARBA" id="ARBA00022833"/>
    </source>
</evidence>
<evidence type="ECO:0000256" key="6">
    <source>
        <dbReference type="ARBA" id="ARBA00022824"/>
    </source>
</evidence>
<feature type="binding site" evidence="12">
    <location>
        <position position="280"/>
    </location>
    <ligand>
        <name>Zn(2+)</name>
        <dbReference type="ChEBI" id="CHEBI:29105"/>
        <note>catalytic</note>
    </ligand>
</feature>
<proteinExistence type="inferred from homology"/>
<feature type="transmembrane region" description="Helical" evidence="14">
    <location>
        <begin position="327"/>
        <end position="346"/>
    </location>
</feature>
<feature type="active site" evidence="11">
    <location>
        <position position="277"/>
    </location>
</feature>
<evidence type="ECO:0000256" key="10">
    <source>
        <dbReference type="ARBA" id="ARBA00023136"/>
    </source>
</evidence>
<keyword evidence="18" id="KW-1185">Reference proteome</keyword>
<evidence type="ECO:0000256" key="2">
    <source>
        <dbReference type="ARBA" id="ARBA00022670"/>
    </source>
</evidence>
<feature type="binding site" evidence="12">
    <location>
        <position position="358"/>
    </location>
    <ligand>
        <name>Zn(2+)</name>
        <dbReference type="ChEBI" id="CHEBI:29105"/>
        <note>catalytic</note>
    </ligand>
</feature>
<keyword evidence="10 14" id="KW-0472">Membrane</keyword>
<evidence type="ECO:0000256" key="3">
    <source>
        <dbReference type="ARBA" id="ARBA00022692"/>
    </source>
</evidence>
<evidence type="ECO:0000259" key="16">
    <source>
        <dbReference type="Pfam" id="PF16491"/>
    </source>
</evidence>
<feature type="domain" description="CAAX prenyl protease 1 N-terminal" evidence="16">
    <location>
        <begin position="24"/>
        <end position="203"/>
    </location>
</feature>
<evidence type="ECO:0000256" key="12">
    <source>
        <dbReference type="PIRSR" id="PIRSR627057-2"/>
    </source>
</evidence>
<dbReference type="GO" id="GO:0004222">
    <property type="term" value="F:metalloendopeptidase activity"/>
    <property type="evidence" value="ECO:0007669"/>
    <property type="project" value="InterPro"/>
</dbReference>
<dbReference type="InterPro" id="IPR001915">
    <property type="entry name" value="Peptidase_M48"/>
</dbReference>
<dbReference type="Pfam" id="PF01435">
    <property type="entry name" value="Peptidase_M48"/>
    <property type="match status" value="1"/>
</dbReference>
<name>A0A7Y4LAK0_9BURK</name>
<dbReference type="PANTHER" id="PTHR10120">
    <property type="entry name" value="CAAX PRENYL PROTEASE 1"/>
    <property type="match status" value="1"/>
</dbReference>
<dbReference type="InterPro" id="IPR032456">
    <property type="entry name" value="Peptidase_M48_N"/>
</dbReference>
<accession>A0A7Y4LAK0</accession>
<evidence type="ECO:0000256" key="8">
    <source>
        <dbReference type="ARBA" id="ARBA00022989"/>
    </source>
</evidence>
<evidence type="ECO:0000256" key="4">
    <source>
        <dbReference type="ARBA" id="ARBA00022723"/>
    </source>
</evidence>
<comment type="cofactor">
    <cofactor evidence="12 13">
        <name>Zn(2+)</name>
        <dbReference type="ChEBI" id="CHEBI:29105"/>
    </cofactor>
    <text evidence="12 13">Binds 1 zinc ion per subunit.</text>
</comment>
<evidence type="ECO:0000256" key="11">
    <source>
        <dbReference type="PIRSR" id="PIRSR627057-1"/>
    </source>
</evidence>
<dbReference type="GO" id="GO:0046872">
    <property type="term" value="F:metal ion binding"/>
    <property type="evidence" value="ECO:0007669"/>
    <property type="project" value="UniProtKB-KW"/>
</dbReference>
<organism evidence="17 18">
    <name type="scientific">Pelistega europaea</name>
    <dbReference type="NCBI Taxonomy" id="106147"/>
    <lineage>
        <taxon>Bacteria</taxon>
        <taxon>Pseudomonadati</taxon>
        <taxon>Pseudomonadota</taxon>
        <taxon>Betaproteobacteria</taxon>
        <taxon>Burkholderiales</taxon>
        <taxon>Alcaligenaceae</taxon>
        <taxon>Pelistega</taxon>
    </lineage>
</organism>
<keyword evidence="5 13" id="KW-0378">Hydrolase</keyword>
<keyword evidence="2 13" id="KW-0645">Protease</keyword>
<evidence type="ECO:0000256" key="14">
    <source>
        <dbReference type="SAM" id="Phobius"/>
    </source>
</evidence>
<evidence type="ECO:0000256" key="1">
    <source>
        <dbReference type="ARBA" id="ARBA00004477"/>
    </source>
</evidence>
<feature type="transmembrane region" description="Helical" evidence="14">
    <location>
        <begin position="149"/>
        <end position="170"/>
    </location>
</feature>
<dbReference type="GO" id="GO:0071586">
    <property type="term" value="P:CAAX-box protein processing"/>
    <property type="evidence" value="ECO:0007669"/>
    <property type="project" value="InterPro"/>
</dbReference>
<dbReference type="EMBL" id="JABGBO010000002">
    <property type="protein sequence ID" value="NOL48877.1"/>
    <property type="molecule type" value="Genomic_DNA"/>
</dbReference>
<feature type="domain" description="Peptidase M48" evidence="15">
    <location>
        <begin position="206"/>
        <end position="414"/>
    </location>
</feature>
<evidence type="ECO:0000259" key="15">
    <source>
        <dbReference type="Pfam" id="PF01435"/>
    </source>
</evidence>
<sequence>MFSIIFIVLLLIQTLTQCYLSVRQIRYVSQHKGQVPEAFAHKISLTSHQRAADYTIARQRLHLIEIFINVIVLLGFTLFGGLTALNNLIAEHISSPIWYQILLLITVSAISQIISLPLAWYRTFVLEQSFGFNRMTPGLFIKDLIKETLLGLVISIPLFYGLFAFLEAFYTPYWWVWAWAGFSVFMLIMMFIGPTIIMPLFNKFTPLDNPELQERIQSLAKRANFALKALFVMDGSKRSAHGNAFFTGFGKNRRIVFFDTLLSKLTPAEIEAVLAHELGHFKHKHIIKRLIMMFVMMFVFFAVLGFLIDKVWFYAGLGVFPGISQPIYGIAIVLFMLVLPVFTFLYTPISSWFSRKDEFEADSYAAKQSDAHELISALVKLYDDNASTLTPDPVHSAFYDSHPPASIRIAHLKAAMH</sequence>
<comment type="subcellular location">
    <subcellularLocation>
        <location evidence="1">Endoplasmic reticulum membrane</location>
        <topology evidence="1">Multi-pass membrane protein</topology>
    </subcellularLocation>
</comment>
<comment type="similarity">
    <text evidence="13">Belongs to the peptidase M48 family.</text>
</comment>
<evidence type="ECO:0000313" key="18">
    <source>
        <dbReference type="Proteomes" id="UP000541421"/>
    </source>
</evidence>
<feature type="binding site" evidence="12">
    <location>
        <position position="276"/>
    </location>
    <ligand>
        <name>Zn(2+)</name>
        <dbReference type="ChEBI" id="CHEBI:29105"/>
        <note>catalytic</note>
    </ligand>
</feature>
<comment type="caution">
    <text evidence="17">The sequence shown here is derived from an EMBL/GenBank/DDBJ whole genome shotgun (WGS) entry which is preliminary data.</text>
</comment>
<feature type="transmembrane region" description="Helical" evidence="14">
    <location>
        <begin position="97"/>
        <end position="121"/>
    </location>
</feature>
<reference evidence="17 18" key="1">
    <citation type="submission" date="2020-05" db="EMBL/GenBank/DDBJ databases">
        <authorList>
            <person name="Niu N."/>
        </authorList>
    </citation>
    <scope>NUCLEOTIDE SEQUENCE [LARGE SCALE GENOMIC DNA]</scope>
    <source>
        <strain evidence="17 18">LMG10982</strain>
    </source>
</reference>
<dbReference type="Gene3D" id="3.30.2010.10">
    <property type="entry name" value="Metalloproteases ('zincins'), catalytic domain"/>
    <property type="match status" value="1"/>
</dbReference>
<gene>
    <name evidence="17" type="ORF">HKX40_01805</name>
</gene>
<keyword evidence="9 13" id="KW-0482">Metalloprotease</keyword>
<feature type="transmembrane region" description="Helical" evidence="14">
    <location>
        <begin position="290"/>
        <end position="315"/>
    </location>
</feature>
<keyword evidence="8 14" id="KW-1133">Transmembrane helix</keyword>
<dbReference type="Pfam" id="PF16491">
    <property type="entry name" value="Peptidase_M48_N"/>
    <property type="match status" value="1"/>
</dbReference>
<feature type="active site" description="Proton donor" evidence="11">
    <location>
        <position position="362"/>
    </location>
</feature>
<keyword evidence="6" id="KW-0256">Endoplasmic reticulum</keyword>
<dbReference type="Proteomes" id="UP000541421">
    <property type="component" value="Unassembled WGS sequence"/>
</dbReference>
<evidence type="ECO:0000256" key="5">
    <source>
        <dbReference type="ARBA" id="ARBA00022801"/>
    </source>
</evidence>
<feature type="transmembrane region" description="Helical" evidence="14">
    <location>
        <begin position="176"/>
        <end position="201"/>
    </location>
</feature>
<feature type="transmembrane region" description="Helical" evidence="14">
    <location>
        <begin position="6"/>
        <end position="22"/>
    </location>
</feature>
<evidence type="ECO:0000256" key="13">
    <source>
        <dbReference type="RuleBase" id="RU003983"/>
    </source>
</evidence>
<dbReference type="AlphaFoldDB" id="A0A7Y4LAK0"/>
<dbReference type="InterPro" id="IPR027057">
    <property type="entry name" value="CAXX_Prtase_1"/>
</dbReference>
<keyword evidence="7 12" id="KW-0862">Zinc</keyword>
<evidence type="ECO:0000313" key="17">
    <source>
        <dbReference type="EMBL" id="NOL48877.1"/>
    </source>
</evidence>